<accession>A0AAP6JHA1</accession>
<comment type="caution">
    <text evidence="16">The sequence shown here is derived from an EMBL/GenBank/DDBJ whole genome shotgun (WGS) entry which is preliminary data.</text>
</comment>
<dbReference type="GO" id="GO:0020037">
    <property type="term" value="F:heme binding"/>
    <property type="evidence" value="ECO:0007669"/>
    <property type="project" value="InterPro"/>
</dbReference>
<name>A0AAP6JHA1_9GAMM</name>
<comment type="function">
    <text evidence="2">Membrane-anchoring subunit of succinate dehydrogenase (SDH).</text>
</comment>
<evidence type="ECO:0000256" key="14">
    <source>
        <dbReference type="ARBA" id="ARBA00023136"/>
    </source>
</evidence>
<dbReference type="AlphaFoldDB" id="A0AAP6JHA1"/>
<dbReference type="InterPro" id="IPR000701">
    <property type="entry name" value="SuccDH_FuR_B_TM-su"/>
</dbReference>
<comment type="subcellular location">
    <subcellularLocation>
        <location evidence="3">Membrane</location>
        <topology evidence="3">Multi-pass membrane protein</topology>
    </subcellularLocation>
</comment>
<comment type="pathway">
    <text evidence="4">Carbohydrate metabolism; tricarboxylic acid cycle.</text>
</comment>
<gene>
    <name evidence="16" type="primary">sdhD</name>
    <name evidence="16" type="ORF">VCB98_10070</name>
</gene>
<keyword evidence="13" id="KW-0408">Iron</keyword>
<dbReference type="InterPro" id="IPR014312">
    <property type="entry name" value="Succ_DH_anchor"/>
</dbReference>
<evidence type="ECO:0000256" key="2">
    <source>
        <dbReference type="ARBA" id="ARBA00004050"/>
    </source>
</evidence>
<dbReference type="CDD" id="cd03495">
    <property type="entry name" value="SQR_TypeC_SdhD_like"/>
    <property type="match status" value="1"/>
</dbReference>
<organism evidence="16 17">
    <name type="scientific">Natronospira elongata</name>
    <dbReference type="NCBI Taxonomy" id="3110268"/>
    <lineage>
        <taxon>Bacteria</taxon>
        <taxon>Pseudomonadati</taxon>
        <taxon>Pseudomonadota</taxon>
        <taxon>Gammaproteobacteria</taxon>
        <taxon>Natronospirales</taxon>
        <taxon>Natronospiraceae</taxon>
        <taxon>Natronospira</taxon>
    </lineage>
</organism>
<dbReference type="RefSeq" id="WP_346052227.1">
    <property type="nucleotide sequence ID" value="NZ_JAYGII010000022.1"/>
</dbReference>
<evidence type="ECO:0000256" key="3">
    <source>
        <dbReference type="ARBA" id="ARBA00004141"/>
    </source>
</evidence>
<keyword evidence="8" id="KW-0349">Heme</keyword>
<dbReference type="GO" id="GO:0016020">
    <property type="term" value="C:membrane"/>
    <property type="evidence" value="ECO:0007669"/>
    <property type="project" value="UniProtKB-SubCell"/>
</dbReference>
<keyword evidence="7" id="KW-0816">Tricarboxylic acid cycle</keyword>
<keyword evidence="10" id="KW-0479">Metal-binding</keyword>
<evidence type="ECO:0000256" key="9">
    <source>
        <dbReference type="ARBA" id="ARBA00022692"/>
    </source>
</evidence>
<evidence type="ECO:0000256" key="6">
    <source>
        <dbReference type="ARBA" id="ARBA00022448"/>
    </source>
</evidence>
<evidence type="ECO:0000256" key="8">
    <source>
        <dbReference type="ARBA" id="ARBA00022617"/>
    </source>
</evidence>
<dbReference type="Gene3D" id="1.20.1300.10">
    <property type="entry name" value="Fumarate reductase/succinate dehydrogenase, transmembrane subunit"/>
    <property type="match status" value="1"/>
</dbReference>
<keyword evidence="12 15" id="KW-1133">Transmembrane helix</keyword>
<protein>
    <recommendedName>
        <fullName evidence="5">Succinate dehydrogenase hydrophobic membrane anchor subunit</fullName>
    </recommendedName>
</protein>
<keyword evidence="17" id="KW-1185">Reference proteome</keyword>
<feature type="transmembrane region" description="Helical" evidence="15">
    <location>
        <begin position="98"/>
        <end position="124"/>
    </location>
</feature>
<evidence type="ECO:0000256" key="5">
    <source>
        <dbReference type="ARBA" id="ARBA00019425"/>
    </source>
</evidence>
<keyword evidence="6" id="KW-0813">Transport</keyword>
<evidence type="ECO:0000313" key="16">
    <source>
        <dbReference type="EMBL" id="MEA5446164.1"/>
    </source>
</evidence>
<reference evidence="16 17" key="1">
    <citation type="submission" date="2023-12" db="EMBL/GenBank/DDBJ databases">
        <title>Whole-genome sequencing of halo(alkali)philic microorganisms from hypersaline lakes.</title>
        <authorList>
            <person name="Sorokin D.Y."/>
            <person name="Merkel A.Y."/>
            <person name="Messina E."/>
            <person name="Yakimov M."/>
        </authorList>
    </citation>
    <scope>NUCLEOTIDE SEQUENCE [LARGE SCALE GENOMIC DNA]</scope>
    <source>
        <strain evidence="16 17">AB-CW1</strain>
    </source>
</reference>
<proteinExistence type="predicted"/>
<dbReference type="Pfam" id="PF01127">
    <property type="entry name" value="Sdh_cyt"/>
    <property type="match status" value="1"/>
</dbReference>
<evidence type="ECO:0000256" key="13">
    <source>
        <dbReference type="ARBA" id="ARBA00023004"/>
    </source>
</evidence>
<dbReference type="EMBL" id="JAYGII010000022">
    <property type="protein sequence ID" value="MEA5446164.1"/>
    <property type="molecule type" value="Genomic_DNA"/>
</dbReference>
<sequence>MSLRTPLKRAKGLGAAGDGVHHWLIQRLTAVALIPLFIWFIVSLVSMTGADYATVSQWMANPLVTILLVLFIGTLFYHSELGLQVVIEDYVSSKGSRLTFLVLSRFVHFFLAAAGIIAVLRVAFGA</sequence>
<dbReference type="SUPFAM" id="SSF81343">
    <property type="entry name" value="Fumarate reductase respiratory complex transmembrane subunits"/>
    <property type="match status" value="1"/>
</dbReference>
<evidence type="ECO:0000256" key="12">
    <source>
        <dbReference type="ARBA" id="ARBA00022989"/>
    </source>
</evidence>
<feature type="transmembrane region" description="Helical" evidence="15">
    <location>
        <begin position="58"/>
        <end position="77"/>
    </location>
</feature>
<evidence type="ECO:0000256" key="11">
    <source>
        <dbReference type="ARBA" id="ARBA00022982"/>
    </source>
</evidence>
<evidence type="ECO:0000256" key="7">
    <source>
        <dbReference type="ARBA" id="ARBA00022532"/>
    </source>
</evidence>
<evidence type="ECO:0000256" key="15">
    <source>
        <dbReference type="SAM" id="Phobius"/>
    </source>
</evidence>
<dbReference type="NCBIfam" id="TIGR02968">
    <property type="entry name" value="succ_dehyd_anc"/>
    <property type="match status" value="1"/>
</dbReference>
<feature type="transmembrane region" description="Helical" evidence="15">
    <location>
        <begin position="28"/>
        <end position="46"/>
    </location>
</feature>
<evidence type="ECO:0000256" key="1">
    <source>
        <dbReference type="ARBA" id="ARBA00001971"/>
    </source>
</evidence>
<keyword evidence="9 15" id="KW-0812">Transmembrane</keyword>
<dbReference type="Proteomes" id="UP001302316">
    <property type="component" value="Unassembled WGS sequence"/>
</dbReference>
<dbReference type="GO" id="GO:0046872">
    <property type="term" value="F:metal ion binding"/>
    <property type="evidence" value="ECO:0007669"/>
    <property type="project" value="UniProtKB-KW"/>
</dbReference>
<evidence type="ECO:0000256" key="10">
    <source>
        <dbReference type="ARBA" id="ARBA00022723"/>
    </source>
</evidence>
<evidence type="ECO:0000313" key="17">
    <source>
        <dbReference type="Proteomes" id="UP001302316"/>
    </source>
</evidence>
<dbReference type="GO" id="GO:0006099">
    <property type="term" value="P:tricarboxylic acid cycle"/>
    <property type="evidence" value="ECO:0007669"/>
    <property type="project" value="UniProtKB-KW"/>
</dbReference>
<keyword evidence="11" id="KW-0249">Electron transport</keyword>
<evidence type="ECO:0000256" key="4">
    <source>
        <dbReference type="ARBA" id="ARBA00005163"/>
    </source>
</evidence>
<dbReference type="InterPro" id="IPR034804">
    <property type="entry name" value="SQR/QFR_C/D"/>
</dbReference>
<keyword evidence="14 15" id="KW-0472">Membrane</keyword>
<comment type="cofactor">
    <cofactor evidence="1">
        <name>heme</name>
        <dbReference type="ChEBI" id="CHEBI:30413"/>
    </cofactor>
</comment>